<sequence>MSSILCGAPVDLAHAIQADSIALGFLKNDTGDFSFQGPGTLIAQIEKLFEINLVDELSFFSPTGKSGEIFEVPVSATSVATDRLYLTSLGDGSTPSLRLAATAIARKVRGKKATVYSACAIKKRDVREHAISLTMGAFLWSLKSGKPADVPVFYVATDDKETLDAAITISKAVTRARNLVHTPSNIKTPAWMASQAKEFAKGNQLAVRVLAGKELKDFGGLRAVGNSSPNPGPRFIEVSYSPKSKKASHGALPHVVLVGKGITFDTGGINLKRPYDLMIPMKSDMAGAAAILATLTALEELQPNVSVTALMMCAENAISGTAQRPSDVIVHYGGTTVEVIDTDAEGRLVLADGLAYADINLDPDYLVDIATLTGSATVGLGRQYAAMYTRDDKLAKQLSKAGADSGDRVWHMPLIDDYKVALASDVADFNHNAKKAGFSAGSVTAALFLEHFAGNRRWVHLDIAGTGRSDVDAGENPKGGTGFGVRLLTEWIMNLS</sequence>
<keyword evidence="4" id="KW-0378">Hydrolase</keyword>
<comment type="similarity">
    <text evidence="1">Belongs to the peptidase M17 family.</text>
</comment>
<evidence type="ECO:0000256" key="1">
    <source>
        <dbReference type="ARBA" id="ARBA00009528"/>
    </source>
</evidence>
<dbReference type="PANTHER" id="PTHR11963:SF20">
    <property type="entry name" value="PEPTIDASE B"/>
    <property type="match status" value="1"/>
</dbReference>
<keyword evidence="2" id="KW-0031">Aminopeptidase</keyword>
<dbReference type="SUPFAM" id="SSF53187">
    <property type="entry name" value="Zn-dependent exopeptidases"/>
    <property type="match status" value="1"/>
</dbReference>
<name>A0A6J7TB14_9ZZZZ</name>
<dbReference type="CDD" id="cd00433">
    <property type="entry name" value="Peptidase_M17"/>
    <property type="match status" value="1"/>
</dbReference>
<evidence type="ECO:0000259" key="5">
    <source>
        <dbReference type="Pfam" id="PF00883"/>
    </source>
</evidence>
<dbReference type="InterPro" id="IPR000819">
    <property type="entry name" value="Peptidase_M17_C"/>
</dbReference>
<organism evidence="8">
    <name type="scientific">freshwater metagenome</name>
    <dbReference type="NCBI Taxonomy" id="449393"/>
    <lineage>
        <taxon>unclassified sequences</taxon>
        <taxon>metagenomes</taxon>
        <taxon>ecological metagenomes</taxon>
    </lineage>
</organism>
<dbReference type="GO" id="GO:0006508">
    <property type="term" value="P:proteolysis"/>
    <property type="evidence" value="ECO:0007669"/>
    <property type="project" value="UniProtKB-KW"/>
</dbReference>
<dbReference type="Gene3D" id="3.40.630.10">
    <property type="entry name" value="Zn peptidases"/>
    <property type="match status" value="1"/>
</dbReference>
<evidence type="ECO:0000256" key="2">
    <source>
        <dbReference type="ARBA" id="ARBA00022438"/>
    </source>
</evidence>
<protein>
    <submittedName>
        <fullName evidence="8">Unannotated protein</fullName>
    </submittedName>
</protein>
<evidence type="ECO:0000256" key="3">
    <source>
        <dbReference type="ARBA" id="ARBA00022670"/>
    </source>
</evidence>
<gene>
    <name evidence="6" type="ORF">UFOPK2837_00015</name>
    <name evidence="7" type="ORF">UFOPK4065_00049</name>
    <name evidence="8" type="ORF">UFOPK4319_00049</name>
</gene>
<dbReference type="EMBL" id="CAFBPE010000002">
    <property type="protein sequence ID" value="CAB4997808.1"/>
    <property type="molecule type" value="Genomic_DNA"/>
</dbReference>
<evidence type="ECO:0000313" key="8">
    <source>
        <dbReference type="EMBL" id="CAB5051054.1"/>
    </source>
</evidence>
<dbReference type="GO" id="GO:0030145">
    <property type="term" value="F:manganese ion binding"/>
    <property type="evidence" value="ECO:0007669"/>
    <property type="project" value="InterPro"/>
</dbReference>
<dbReference type="GO" id="GO:0005737">
    <property type="term" value="C:cytoplasm"/>
    <property type="evidence" value="ECO:0007669"/>
    <property type="project" value="InterPro"/>
</dbReference>
<proteinExistence type="inferred from homology"/>
<dbReference type="Pfam" id="PF00883">
    <property type="entry name" value="Peptidase_M17"/>
    <property type="match status" value="1"/>
</dbReference>
<dbReference type="PRINTS" id="PR00481">
    <property type="entry name" value="LAMNOPPTDASE"/>
</dbReference>
<evidence type="ECO:0000313" key="6">
    <source>
        <dbReference type="EMBL" id="CAB4741352.1"/>
    </source>
</evidence>
<accession>A0A6J7TB14</accession>
<dbReference type="EMBL" id="CAFBQN010000001">
    <property type="protein sequence ID" value="CAB5051054.1"/>
    <property type="molecule type" value="Genomic_DNA"/>
</dbReference>
<dbReference type="GO" id="GO:0070006">
    <property type="term" value="F:metalloaminopeptidase activity"/>
    <property type="evidence" value="ECO:0007669"/>
    <property type="project" value="InterPro"/>
</dbReference>
<dbReference type="PANTHER" id="PTHR11963">
    <property type="entry name" value="LEUCINE AMINOPEPTIDASE-RELATED"/>
    <property type="match status" value="1"/>
</dbReference>
<dbReference type="InterPro" id="IPR011356">
    <property type="entry name" value="Leucine_aapep/pepB"/>
</dbReference>
<feature type="domain" description="Cytosol aminopeptidase" evidence="5">
    <location>
        <begin position="176"/>
        <end position="488"/>
    </location>
</feature>
<dbReference type="AlphaFoldDB" id="A0A6J7TB14"/>
<keyword evidence="3" id="KW-0645">Protease</keyword>
<evidence type="ECO:0000256" key="4">
    <source>
        <dbReference type="ARBA" id="ARBA00022801"/>
    </source>
</evidence>
<evidence type="ECO:0000313" key="7">
    <source>
        <dbReference type="EMBL" id="CAB4997808.1"/>
    </source>
</evidence>
<reference evidence="8" key="1">
    <citation type="submission" date="2020-05" db="EMBL/GenBank/DDBJ databases">
        <authorList>
            <person name="Chiriac C."/>
            <person name="Salcher M."/>
            <person name="Ghai R."/>
            <person name="Kavagutti S V."/>
        </authorList>
    </citation>
    <scope>NUCLEOTIDE SEQUENCE</scope>
</reference>
<dbReference type="EMBL" id="CAEZZF010000001">
    <property type="protein sequence ID" value="CAB4741352.1"/>
    <property type="molecule type" value="Genomic_DNA"/>
</dbReference>